<feature type="chain" id="PRO_5038499862" description="SLH domain-containing protein" evidence="3">
    <location>
        <begin position="24"/>
        <end position="960"/>
    </location>
</feature>
<dbReference type="PROSITE" id="PS51272">
    <property type="entry name" value="SLH"/>
    <property type="match status" value="2"/>
</dbReference>
<dbReference type="Pfam" id="PF00395">
    <property type="entry name" value="SLH"/>
    <property type="match status" value="2"/>
</dbReference>
<keyword evidence="6" id="KW-1185">Reference proteome</keyword>
<dbReference type="OrthoDB" id="1704165at2"/>
<protein>
    <recommendedName>
        <fullName evidence="4">SLH domain-containing protein</fullName>
    </recommendedName>
</protein>
<evidence type="ECO:0000256" key="2">
    <source>
        <dbReference type="SAM" id="MobiDB-lite"/>
    </source>
</evidence>
<organism evidence="5 6">
    <name type="scientific">Peptoclostridium acidaminophilum DSM 3953</name>
    <dbReference type="NCBI Taxonomy" id="1286171"/>
    <lineage>
        <taxon>Bacteria</taxon>
        <taxon>Bacillati</taxon>
        <taxon>Bacillota</taxon>
        <taxon>Clostridia</taxon>
        <taxon>Peptostreptococcales</taxon>
        <taxon>Peptoclostridiaceae</taxon>
        <taxon>Peptoclostridium</taxon>
    </lineage>
</organism>
<dbReference type="HOGENOM" id="CLU_292689_0_0_9"/>
<gene>
    <name evidence="5" type="ORF">EAL2_c20490</name>
</gene>
<feature type="signal peptide" evidence="3">
    <location>
        <begin position="1"/>
        <end position="23"/>
    </location>
</feature>
<evidence type="ECO:0000256" key="1">
    <source>
        <dbReference type="ARBA" id="ARBA00022737"/>
    </source>
</evidence>
<dbReference type="InterPro" id="IPR001119">
    <property type="entry name" value="SLH_dom"/>
</dbReference>
<evidence type="ECO:0000313" key="6">
    <source>
        <dbReference type="Proteomes" id="UP000019591"/>
    </source>
</evidence>
<name>W8T8W2_PEPAC</name>
<dbReference type="RefSeq" id="WP_025436263.1">
    <property type="nucleotide sequence ID" value="NZ_CP007452.1"/>
</dbReference>
<evidence type="ECO:0000259" key="4">
    <source>
        <dbReference type="PROSITE" id="PS51272"/>
    </source>
</evidence>
<reference evidence="5 6" key="1">
    <citation type="journal article" date="2014" name="Genome Announc.">
        <title>Complete Genome Sequence of Amino Acid-Utilizing Eubacterium acidaminophilum al-2 (DSM 3953).</title>
        <authorList>
            <person name="Poehlein A."/>
            <person name="Andreesen J.R."/>
            <person name="Daniel R."/>
        </authorList>
    </citation>
    <scope>NUCLEOTIDE SEQUENCE [LARGE SCALE GENOMIC DNA]</scope>
    <source>
        <strain evidence="5 6">DSM 3953</strain>
    </source>
</reference>
<feature type="compositionally biased region" description="Basic and acidic residues" evidence="2">
    <location>
        <begin position="40"/>
        <end position="52"/>
    </location>
</feature>
<evidence type="ECO:0000256" key="3">
    <source>
        <dbReference type="SAM" id="SignalP"/>
    </source>
</evidence>
<dbReference type="EMBL" id="CP007452">
    <property type="protein sequence ID" value="AHM57330.1"/>
    <property type="molecule type" value="Genomic_DNA"/>
</dbReference>
<feature type="domain" description="SLH" evidence="4">
    <location>
        <begin position="64"/>
        <end position="127"/>
    </location>
</feature>
<dbReference type="STRING" id="1286171.EAL2_c20490"/>
<evidence type="ECO:0000313" key="5">
    <source>
        <dbReference type="EMBL" id="AHM57330.1"/>
    </source>
</evidence>
<sequence>MRLNSRIKRAAICSLLTTALTFGQVSYGQEAAPETPKTAAEQKEAALDEPKEAAAQEEAVQEEPANKETVYAVSAKAQEAADFLMGLGLANGKEDGKFHPEQGITREEFAKLLVGVLGLENAALLSKGEQIFTDVERDRWSHHYVSMAVSMGMTRGFEDGSFRPAESVTRAQAAAMLVRCFGYNDSYVQGSWPANYISKAAELGILSGAEGEHSASLGRGDAALMVKNALHGKYLFGQNEGRMLMTEKRGIYQIRGARLIRSMSYLDAQSMEFEITSDSEIEGGALKSGEKQIFTNPEGIYIQPGETVEFYVDKDENILYVSRASSSGSGNPALSAGMNEVENAYAEKPYGMIRLKGEEGYIDVDSDSIVMLDGETVDPDDYESVLGEDAWGSFVVKKDRLEYANLVSWDSGDFVIKSLDAQGSSVSGIDTEGGVEDRLILKNGKTAYDFYVVLESGVQKADFGALQIGDVIRIGSENESANSKPVYVFRNNSEGTFERVSGGANGKSITFRLKGIPDSYQLAESFAYSYNGGKRVRAGSESISSIASSLNEFYNQKVKIYGNHAGDVVYVEGNFSLVIDQYGVLLDYGDAVRGEIKLLTQTGSKRVFAFEDSDEYEYLKARVDVGTIVKYSQINTGTIKNLSDDFTENIIYTDDISIISSGDDFTEDSVEIGGQTYKVDSDTVFFDYSEQDPDQVKRLNWDKFKGRQVVGDVEVIADTDGDYLLMMAIWSNIEGIKEDTKVGYVLDNFSLGDYRYVELQEYGSEGVKSYKLEDEYKDLMLFGRLIAYQIGSSDKINIVEAEDMEFVSGEVTSADNRYISIEGTRYRIGDDAVGFGGGRSISPQGLDSGDIIAAYIEDGKIVAFEDLGAQTDSKIAQGVLVSVDPTSRECLLIELDGNERSFACAEDIDFVFRDGYMEIEDEGVDPVELFESLARTGTAVKFSYNRYTDEIYSIWVDDNQ</sequence>
<dbReference type="PANTHER" id="PTHR43308">
    <property type="entry name" value="OUTER MEMBRANE PROTEIN ALPHA-RELATED"/>
    <property type="match status" value="1"/>
</dbReference>
<dbReference type="InterPro" id="IPR051465">
    <property type="entry name" value="Cell_Envelope_Struct_Comp"/>
</dbReference>
<dbReference type="KEGG" id="eac:EAL2_c20490"/>
<dbReference type="PANTHER" id="PTHR43308:SF5">
    <property type="entry name" value="S-LAYER PROTEIN _ PEPTIDOGLYCAN ENDO-BETA-N-ACETYLGLUCOSAMINIDASE"/>
    <property type="match status" value="1"/>
</dbReference>
<feature type="region of interest" description="Disordered" evidence="2">
    <location>
        <begin position="32"/>
        <end position="52"/>
    </location>
</feature>
<dbReference type="PATRIC" id="fig|1286171.3.peg.1997"/>
<dbReference type="AlphaFoldDB" id="W8T8W2"/>
<accession>W8T8W2</accession>
<dbReference type="Proteomes" id="UP000019591">
    <property type="component" value="Chromosome"/>
</dbReference>
<feature type="domain" description="SLH" evidence="4">
    <location>
        <begin position="128"/>
        <end position="191"/>
    </location>
</feature>
<keyword evidence="1" id="KW-0677">Repeat</keyword>
<dbReference type="eggNOG" id="COG5492">
    <property type="taxonomic scope" value="Bacteria"/>
</dbReference>
<proteinExistence type="predicted"/>
<keyword evidence="3" id="KW-0732">Signal</keyword>